<feature type="signal peptide" evidence="3">
    <location>
        <begin position="1"/>
        <end position="24"/>
    </location>
</feature>
<feature type="region of interest" description="Disordered" evidence="2">
    <location>
        <begin position="24"/>
        <end position="53"/>
    </location>
</feature>
<dbReference type="SUPFAM" id="SSF53850">
    <property type="entry name" value="Periplasmic binding protein-like II"/>
    <property type="match status" value="1"/>
</dbReference>
<proteinExistence type="predicted"/>
<comment type="caution">
    <text evidence="4">The sequence shown here is derived from an EMBL/GenBank/DDBJ whole genome shotgun (WGS) entry which is preliminary data.</text>
</comment>
<accession>A0A2K2F5C6</accession>
<organism evidence="4 5">
    <name type="scientific">Clostridium thermosuccinogenes</name>
    <dbReference type="NCBI Taxonomy" id="84032"/>
    <lineage>
        <taxon>Bacteria</taxon>
        <taxon>Bacillati</taxon>
        <taxon>Bacillota</taxon>
        <taxon>Clostridia</taxon>
        <taxon>Eubacteriales</taxon>
        <taxon>Clostridiaceae</taxon>
        <taxon>Clostridium</taxon>
    </lineage>
</organism>
<gene>
    <name evidence="4" type="ORF">CDQ84_06990</name>
</gene>
<dbReference type="AlphaFoldDB" id="A0A2K2F5C6"/>
<dbReference type="Proteomes" id="UP000236151">
    <property type="component" value="Unassembled WGS sequence"/>
</dbReference>
<dbReference type="OrthoDB" id="9808332at2"/>
<dbReference type="EMBL" id="NIOJ01000013">
    <property type="protein sequence ID" value="PNU00078.1"/>
    <property type="molecule type" value="Genomic_DNA"/>
</dbReference>
<protein>
    <recommendedName>
        <fullName evidence="6">ABC transporter substrate-binding protein</fullName>
    </recommendedName>
</protein>
<evidence type="ECO:0000256" key="1">
    <source>
        <dbReference type="ARBA" id="ARBA00022729"/>
    </source>
</evidence>
<evidence type="ECO:0000313" key="4">
    <source>
        <dbReference type="EMBL" id="PNU00078.1"/>
    </source>
</evidence>
<keyword evidence="1 3" id="KW-0732">Signal</keyword>
<name>A0A2K2F5C6_9CLOT</name>
<evidence type="ECO:0000313" key="5">
    <source>
        <dbReference type="Proteomes" id="UP000236151"/>
    </source>
</evidence>
<feature type="chain" id="PRO_5039252584" description="ABC transporter substrate-binding protein" evidence="3">
    <location>
        <begin position="25"/>
        <end position="547"/>
    </location>
</feature>
<dbReference type="PANTHER" id="PTHR43649">
    <property type="entry name" value="ARABINOSE-BINDING PROTEIN-RELATED"/>
    <property type="match status" value="1"/>
</dbReference>
<keyword evidence="5" id="KW-1185">Reference proteome</keyword>
<dbReference type="PROSITE" id="PS51257">
    <property type="entry name" value="PROKAR_LIPOPROTEIN"/>
    <property type="match status" value="1"/>
</dbReference>
<evidence type="ECO:0000256" key="3">
    <source>
        <dbReference type="SAM" id="SignalP"/>
    </source>
</evidence>
<reference evidence="4 5" key="1">
    <citation type="submission" date="2017-06" db="EMBL/GenBank/DDBJ databases">
        <title>Investigating the central metabolism of Clostridium thermosuccinogenes.</title>
        <authorList>
            <person name="Koendjbiharie J.G."/>
            <person name="van Kranenburg R."/>
        </authorList>
    </citation>
    <scope>NUCLEOTIDE SEQUENCE [LARGE SCALE GENOMIC DNA]</scope>
    <source>
        <strain evidence="4 5">DSM 5806</strain>
    </source>
</reference>
<dbReference type="RefSeq" id="WP_103081014.1">
    <property type="nucleotide sequence ID" value="NZ_CP021850.1"/>
</dbReference>
<dbReference type="Gene3D" id="3.40.190.10">
    <property type="entry name" value="Periplasmic binding protein-like II"/>
    <property type="match status" value="2"/>
</dbReference>
<evidence type="ECO:0000256" key="2">
    <source>
        <dbReference type="SAM" id="MobiDB-lite"/>
    </source>
</evidence>
<dbReference type="KEGG" id="cthd:CDO33_15625"/>
<dbReference type="InterPro" id="IPR050490">
    <property type="entry name" value="Bact_solute-bd_prot1"/>
</dbReference>
<evidence type="ECO:0008006" key="6">
    <source>
        <dbReference type="Google" id="ProtNLM"/>
    </source>
</evidence>
<dbReference type="PANTHER" id="PTHR43649:SF33">
    <property type="entry name" value="POLYGALACTURONAN_RHAMNOGALACTURONAN-BINDING PROTEIN YTCQ"/>
    <property type="match status" value="1"/>
</dbReference>
<sequence>MKRRLLSVLLVVVMLAALVMSGCSGDKGSSGTPTTSTDKSSTEQKTTESTFTGYPMNKKDTKLTWWVGTGYTLNEAFASYEESPFHMGLMEQTGVTIEWQFPTAGTDPNQAFNLMLASEDLPDIIFYSVMSDIERYMEEGIVRDLTDYMEAYSPAYYKFLKSNEIYDKFMKTDSGKYYGYGFFREDGGWNDTYLGPVIRKDWLDALGLEAPKTISDWDKVIRAFKDKYGAVLSFAWSRFNTTGISGAFGAYGAINFQLYIDDNGKVQLAQAQKEWKDYMAKLNEWWRNGLLDQDVMTMDDAAAQTKALNGKMGISITSMGQLTNWRSDAEKAGNGAEWIGLQYPTGDDGTLSMVFGGYGIGNVAAVITTSCPDDKLETAMRVLDYAYTDEGHLYWNFGKKGVSWDYDENGEPAYTELVTNDPDGLNNAISKYGGATWSGSCIQATKLLYLKNSKASVEANDLWYYPNKEVTAKWVYPSGVTLTTEESNTLDELVSSLSTYVSEMAVNFITGAEPLDKFDQFVEQLNKMGLPTVLKIRQEAYDRFLAR</sequence>